<dbReference type="EMBL" id="GL379787">
    <property type="protein sequence ID" value="EGT31093.1"/>
    <property type="molecule type" value="Genomic_DNA"/>
</dbReference>
<dbReference type="Pfam" id="PF01579">
    <property type="entry name" value="DUF19"/>
    <property type="match status" value="1"/>
</dbReference>
<dbReference type="Proteomes" id="UP000008068">
    <property type="component" value="Unassembled WGS sequence"/>
</dbReference>
<dbReference type="InParanoid" id="G0M9W6"/>
<accession>G0M9W6</accession>
<evidence type="ECO:0000313" key="3">
    <source>
        <dbReference type="EMBL" id="EGT31093.1"/>
    </source>
</evidence>
<proteinExistence type="predicted"/>
<dbReference type="InterPro" id="IPR002542">
    <property type="entry name" value="T20D4.11-like_dom"/>
</dbReference>
<evidence type="ECO:0000256" key="1">
    <source>
        <dbReference type="SAM" id="SignalP"/>
    </source>
</evidence>
<dbReference type="PANTHER" id="PTHR31897">
    <property type="entry name" value="PROTEIN CBG17011-RELATED"/>
    <property type="match status" value="1"/>
</dbReference>
<name>G0M9W6_CAEBE</name>
<keyword evidence="4" id="KW-1185">Reference proteome</keyword>
<reference evidence="4" key="1">
    <citation type="submission" date="2011-07" db="EMBL/GenBank/DDBJ databases">
        <authorList>
            <consortium name="Caenorhabditis brenneri Sequencing and Analysis Consortium"/>
            <person name="Wilson R.K."/>
        </authorList>
    </citation>
    <scope>NUCLEOTIDE SEQUENCE [LARGE SCALE GENOMIC DNA]</scope>
    <source>
        <strain evidence="4">PB2801</strain>
    </source>
</reference>
<protein>
    <recommendedName>
        <fullName evidence="2">T20D4.11-like domain-containing protein</fullName>
    </recommendedName>
</protein>
<sequence>MLRPFIIFLIYCFFSDSAPLNASGLFGPNCESEEEHSKIVKCTTLLLDYNKKFDILNATDIELNNTKLTGFITLCKETMSCLEPTCFSKTMKDGIYMSCLYAEFKNTDFSNCINKISKEKPDLSSYNCLEPEDYANGHIETAALESKPECLKIVLEGFCGEQATANFDENVSKLLGASRLAMEIVPRLNGSSN</sequence>
<organism evidence="4">
    <name type="scientific">Caenorhabditis brenneri</name>
    <name type="common">Nematode worm</name>
    <dbReference type="NCBI Taxonomy" id="135651"/>
    <lineage>
        <taxon>Eukaryota</taxon>
        <taxon>Metazoa</taxon>
        <taxon>Ecdysozoa</taxon>
        <taxon>Nematoda</taxon>
        <taxon>Chromadorea</taxon>
        <taxon>Rhabditida</taxon>
        <taxon>Rhabditina</taxon>
        <taxon>Rhabditomorpha</taxon>
        <taxon>Rhabditoidea</taxon>
        <taxon>Rhabditidae</taxon>
        <taxon>Peloderinae</taxon>
        <taxon>Caenorhabditis</taxon>
    </lineage>
</organism>
<gene>
    <name evidence="3" type="ORF">CAEBREN_09864</name>
</gene>
<dbReference type="HOGENOM" id="CLU_1533917_0_0_1"/>
<evidence type="ECO:0000259" key="2">
    <source>
        <dbReference type="Pfam" id="PF01579"/>
    </source>
</evidence>
<feature type="domain" description="T20D4.11-like" evidence="2">
    <location>
        <begin position="30"/>
        <end position="175"/>
    </location>
</feature>
<feature type="signal peptide" evidence="1">
    <location>
        <begin position="1"/>
        <end position="17"/>
    </location>
</feature>
<keyword evidence="1" id="KW-0732">Signal</keyword>
<feature type="chain" id="PRO_5003402997" description="T20D4.11-like domain-containing protein" evidence="1">
    <location>
        <begin position="18"/>
        <end position="193"/>
    </location>
</feature>
<evidence type="ECO:0000313" key="4">
    <source>
        <dbReference type="Proteomes" id="UP000008068"/>
    </source>
</evidence>
<dbReference type="AlphaFoldDB" id="G0M9W6"/>